<reference evidence="1 2" key="1">
    <citation type="submission" date="2020-02" db="EMBL/GenBank/DDBJ databases">
        <title>Ideonella bacterium strain TBM-1.</title>
        <authorList>
            <person name="Chen W.-M."/>
        </authorList>
    </citation>
    <scope>NUCLEOTIDE SEQUENCE [LARGE SCALE GENOMIC DNA]</scope>
    <source>
        <strain evidence="1 2">TBM-1</strain>
    </source>
</reference>
<dbReference type="RefSeq" id="WP_163459495.1">
    <property type="nucleotide sequence ID" value="NZ_JAAGOH010000036.1"/>
</dbReference>
<dbReference type="AlphaFoldDB" id="A0A7C9TLV6"/>
<name>A0A7C9TLV6_9BURK</name>
<accession>A0A7C9TLV6</accession>
<protein>
    <recommendedName>
        <fullName evidence="3">Molecular chaperone</fullName>
    </recommendedName>
</protein>
<comment type="caution">
    <text evidence="1">The sequence shown here is derived from an EMBL/GenBank/DDBJ whole genome shotgun (WGS) entry which is preliminary data.</text>
</comment>
<organism evidence="1 2">
    <name type="scientific">Ideonella livida</name>
    <dbReference type="NCBI Taxonomy" id="2707176"/>
    <lineage>
        <taxon>Bacteria</taxon>
        <taxon>Pseudomonadati</taxon>
        <taxon>Pseudomonadota</taxon>
        <taxon>Betaproteobacteria</taxon>
        <taxon>Burkholderiales</taxon>
        <taxon>Sphaerotilaceae</taxon>
        <taxon>Ideonella</taxon>
    </lineage>
</organism>
<gene>
    <name evidence="1" type="ORF">G3A44_19895</name>
</gene>
<dbReference type="Proteomes" id="UP000484255">
    <property type="component" value="Unassembled WGS sequence"/>
</dbReference>
<proteinExistence type="predicted"/>
<evidence type="ECO:0000313" key="1">
    <source>
        <dbReference type="EMBL" id="NDY93458.1"/>
    </source>
</evidence>
<evidence type="ECO:0000313" key="2">
    <source>
        <dbReference type="Proteomes" id="UP000484255"/>
    </source>
</evidence>
<evidence type="ECO:0008006" key="3">
    <source>
        <dbReference type="Google" id="ProtNLM"/>
    </source>
</evidence>
<keyword evidence="2" id="KW-1185">Reference proteome</keyword>
<dbReference type="EMBL" id="JAAGOH010000036">
    <property type="protein sequence ID" value="NDY93458.1"/>
    <property type="molecule type" value="Genomic_DNA"/>
</dbReference>
<sequence length="288" mass="30691">MLTDRSRFIPPALQALAIGRGRLTRSAVWAGLLALAAGAVPGVAGAQGFSAYVSPPRIVAQVAPGKSLRQIVEIQHVGQQRGGYRLYTNDWDLGPDQAVTFTDALSPQSCRPWVAIERHELSLAAGARYRFRFEVTPPAEAPAGECRFALMVEGQDPARVQGALSFPVGARIAVIVYVTVGDAAPVLTVEGQQVATVQGQRVPVLQVRNAGNAHGRLEGVLVGTDAEGQRVELAAADVPILPGRSREIALTPVVEPGQPQPTLRYPLQVKGTLEWGRQSLAVDARFHP</sequence>